<proteinExistence type="predicted"/>
<comment type="caution">
    <text evidence="1">The sequence shown here is derived from an EMBL/GenBank/DDBJ whole genome shotgun (WGS) entry which is preliminary data.</text>
</comment>
<dbReference type="EMBL" id="RWGY01000002">
    <property type="protein sequence ID" value="TVU51819.1"/>
    <property type="molecule type" value="Genomic_DNA"/>
</dbReference>
<keyword evidence="2" id="KW-1185">Reference proteome</keyword>
<dbReference type="Proteomes" id="UP000324897">
    <property type="component" value="Chromosome 6"/>
</dbReference>
<dbReference type="AlphaFoldDB" id="A0A5J9WUF2"/>
<dbReference type="Gramene" id="TVU51819">
    <property type="protein sequence ID" value="TVU51819"/>
    <property type="gene ID" value="EJB05_03264"/>
</dbReference>
<reference evidence="1 2" key="1">
    <citation type="journal article" date="2019" name="Sci. Rep.">
        <title>A high-quality genome of Eragrostis curvula grass provides insights into Poaceae evolution and supports new strategies to enhance forage quality.</title>
        <authorList>
            <person name="Carballo J."/>
            <person name="Santos B.A.C.M."/>
            <person name="Zappacosta D."/>
            <person name="Garbus I."/>
            <person name="Selva J.P."/>
            <person name="Gallo C.A."/>
            <person name="Diaz A."/>
            <person name="Albertini E."/>
            <person name="Caccamo M."/>
            <person name="Echenique V."/>
        </authorList>
    </citation>
    <scope>NUCLEOTIDE SEQUENCE [LARGE SCALE GENOMIC DNA]</scope>
    <source>
        <strain evidence="2">cv. Victoria</strain>
        <tissue evidence="1">Leaf</tissue>
    </source>
</reference>
<name>A0A5J9WUF2_9POAL</name>
<accession>A0A5J9WUF2</accession>
<feature type="non-terminal residue" evidence="1">
    <location>
        <position position="1"/>
    </location>
</feature>
<evidence type="ECO:0000313" key="1">
    <source>
        <dbReference type="EMBL" id="TVU51819.1"/>
    </source>
</evidence>
<protein>
    <submittedName>
        <fullName evidence="1">Uncharacterized protein</fullName>
    </submittedName>
</protein>
<sequence>MPDHVFRSQRTRPHASVLFLLRITGMEERPSDHCKASSASKSNAGTLASPIPARFLHLQERKMLARVDPPCHCLPPMDDHCHMICEITFRYQEFVLCLPQFISTYNYCKLIFCGSKQERHGKKTDRLPKSQGTADTRSAPSPFGFWLLLLTQYDFQERSVAGSSQPYLLQSIVVAAPLISCLHILINHYLIDDVHGVMPCLVPHLQNSKHLLGGLCGGAYFLIPLNHRTCTQPVLPIHVKSVKPCEDIAPMQLNACVSQRPVRRRVIPSRSSTLDSNEPCTYVAPTSNIAPAQLSAPMCQRSIRRRVVRSRSSTLDSNEPFTYVAATSSAINNEASTSSSHPMATALQKHKRKLIYKSFMACDGDEQMLLTKSLIRPADPIWNQGRGIIYSMTYLWNVHGEIIYSMTYLWNQHGETIYSMAIYGMDMVKSYT</sequence>
<gene>
    <name evidence="1" type="ORF">EJB05_03264</name>
</gene>
<organism evidence="1 2">
    <name type="scientific">Eragrostis curvula</name>
    <name type="common">weeping love grass</name>
    <dbReference type="NCBI Taxonomy" id="38414"/>
    <lineage>
        <taxon>Eukaryota</taxon>
        <taxon>Viridiplantae</taxon>
        <taxon>Streptophyta</taxon>
        <taxon>Embryophyta</taxon>
        <taxon>Tracheophyta</taxon>
        <taxon>Spermatophyta</taxon>
        <taxon>Magnoliopsida</taxon>
        <taxon>Liliopsida</taxon>
        <taxon>Poales</taxon>
        <taxon>Poaceae</taxon>
        <taxon>PACMAD clade</taxon>
        <taxon>Chloridoideae</taxon>
        <taxon>Eragrostideae</taxon>
        <taxon>Eragrostidinae</taxon>
        <taxon>Eragrostis</taxon>
    </lineage>
</organism>
<evidence type="ECO:0000313" key="2">
    <source>
        <dbReference type="Proteomes" id="UP000324897"/>
    </source>
</evidence>